<sequence length="55" mass="6230">MKINKTRARRAVIRGLLLMALPLAGDIIFSLYAGEMRIAYPWLYPLAFIFGVVFA</sequence>
<dbReference type="Proteomes" id="UP001176471">
    <property type="component" value="Unassembled WGS sequence"/>
</dbReference>
<name>A0ABT8ZJE0_9SPHN</name>
<protein>
    <submittedName>
        <fullName evidence="2">Uncharacterized protein</fullName>
    </submittedName>
</protein>
<dbReference type="EMBL" id="JAUQOM010000001">
    <property type="protein sequence ID" value="MDO7833666.1"/>
    <property type="molecule type" value="Genomic_DNA"/>
</dbReference>
<keyword evidence="1" id="KW-0472">Membrane</keyword>
<feature type="transmembrane region" description="Helical" evidence="1">
    <location>
        <begin position="12"/>
        <end position="32"/>
    </location>
</feature>
<keyword evidence="1" id="KW-1133">Transmembrane helix</keyword>
<evidence type="ECO:0000313" key="2">
    <source>
        <dbReference type="EMBL" id="MDO7833666.1"/>
    </source>
</evidence>
<evidence type="ECO:0000256" key="1">
    <source>
        <dbReference type="SAM" id="Phobius"/>
    </source>
</evidence>
<gene>
    <name evidence="2" type="ORF">Q4610_01280</name>
</gene>
<organism evidence="2 3">
    <name type="scientific">Sphingobium cyanobacteriorum</name>
    <dbReference type="NCBI Taxonomy" id="3063954"/>
    <lineage>
        <taxon>Bacteria</taxon>
        <taxon>Pseudomonadati</taxon>
        <taxon>Pseudomonadota</taxon>
        <taxon>Alphaproteobacteria</taxon>
        <taxon>Sphingomonadales</taxon>
        <taxon>Sphingomonadaceae</taxon>
        <taxon>Sphingobium</taxon>
    </lineage>
</organism>
<keyword evidence="1" id="KW-0812">Transmembrane</keyword>
<accession>A0ABT8ZJE0</accession>
<dbReference type="RefSeq" id="WP_304534206.1">
    <property type="nucleotide sequence ID" value="NZ_JAUQOM010000001.1"/>
</dbReference>
<keyword evidence="3" id="KW-1185">Reference proteome</keyword>
<proteinExistence type="predicted"/>
<feature type="transmembrane region" description="Helical" evidence="1">
    <location>
        <begin position="38"/>
        <end position="54"/>
    </location>
</feature>
<comment type="caution">
    <text evidence="2">The sequence shown here is derived from an EMBL/GenBank/DDBJ whole genome shotgun (WGS) entry which is preliminary data.</text>
</comment>
<evidence type="ECO:0000313" key="3">
    <source>
        <dbReference type="Proteomes" id="UP001176471"/>
    </source>
</evidence>
<reference evidence="2" key="1">
    <citation type="submission" date="2023-07" db="EMBL/GenBank/DDBJ databases">
        <title>Bacterial whole genome sequence for Sphingobium sp. HBC34.</title>
        <authorList>
            <person name="Le V."/>
            <person name="Ko S.-R."/>
            <person name="Ahn C.-Y."/>
            <person name="Oh H.-M."/>
        </authorList>
    </citation>
    <scope>NUCLEOTIDE SEQUENCE</scope>
    <source>
        <strain evidence="2">HBC34</strain>
    </source>
</reference>